<dbReference type="RefSeq" id="WP_322473666.1">
    <property type="nucleotide sequence ID" value="NZ_JBHRZG010000002.1"/>
</dbReference>
<dbReference type="PANTHER" id="PTHR36448:SF2">
    <property type="entry name" value="CUPIN TYPE-1 DOMAIN-CONTAINING PROTEIN"/>
    <property type="match status" value="1"/>
</dbReference>
<gene>
    <name evidence="2" type="ORF">ACFOSB_01595</name>
</gene>
<dbReference type="SUPFAM" id="SSF51182">
    <property type="entry name" value="RmlC-like cupins"/>
    <property type="match status" value="1"/>
</dbReference>
<comment type="caution">
    <text evidence="2">The sequence shown here is derived from an EMBL/GenBank/DDBJ whole genome shotgun (WGS) entry which is preliminary data.</text>
</comment>
<dbReference type="InterPro" id="IPR013096">
    <property type="entry name" value="Cupin_2"/>
</dbReference>
<dbReference type="Proteomes" id="UP001595803">
    <property type="component" value="Unassembled WGS sequence"/>
</dbReference>
<dbReference type="InterPro" id="IPR011051">
    <property type="entry name" value="RmlC_Cupin_sf"/>
</dbReference>
<dbReference type="InterPro" id="IPR014500">
    <property type="entry name" value="UCP019307_cupin"/>
</dbReference>
<dbReference type="InterPro" id="IPR014710">
    <property type="entry name" value="RmlC-like_jellyroll"/>
</dbReference>
<dbReference type="InterPro" id="IPR047121">
    <property type="entry name" value="YjiB-like"/>
</dbReference>
<protein>
    <submittedName>
        <fullName evidence="2">Cupin domain-containing protein</fullName>
    </submittedName>
</protein>
<organism evidence="2 3">
    <name type="scientific">Deinococcus rufus</name>
    <dbReference type="NCBI Taxonomy" id="2136097"/>
    <lineage>
        <taxon>Bacteria</taxon>
        <taxon>Thermotogati</taxon>
        <taxon>Deinococcota</taxon>
        <taxon>Deinococci</taxon>
        <taxon>Deinococcales</taxon>
        <taxon>Deinococcaceae</taxon>
        <taxon>Deinococcus</taxon>
    </lineage>
</organism>
<evidence type="ECO:0000313" key="2">
    <source>
        <dbReference type="EMBL" id="MFC3831554.1"/>
    </source>
</evidence>
<keyword evidence="3" id="KW-1185">Reference proteome</keyword>
<name>A0ABV7Z3A4_9DEIO</name>
<dbReference type="PIRSF" id="PIRSF019307">
    <property type="entry name" value="UCP019307"/>
    <property type="match status" value="1"/>
</dbReference>
<sequence length="152" mass="16219">MPADLLPLPLTGRVPNNALPVRVYRAALKGRTPREIEAHLAARDWTKAWRNGIYPFHHYHSTAHEVLVVARGHATVTLGGEGGPQLAVGEGDVLLLPAGTGHRNDGSSADLLVIGAYAGGREWDTCRPEATDPDAARARIAGVPAWTQEPAE</sequence>
<dbReference type="EMBL" id="JBHRZG010000002">
    <property type="protein sequence ID" value="MFC3831554.1"/>
    <property type="molecule type" value="Genomic_DNA"/>
</dbReference>
<dbReference type="Gene3D" id="2.60.120.10">
    <property type="entry name" value="Jelly Rolls"/>
    <property type="match status" value="1"/>
</dbReference>
<dbReference type="Pfam" id="PF07883">
    <property type="entry name" value="Cupin_2"/>
    <property type="match status" value="1"/>
</dbReference>
<reference evidence="3" key="1">
    <citation type="journal article" date="2019" name="Int. J. Syst. Evol. Microbiol.">
        <title>The Global Catalogue of Microorganisms (GCM) 10K type strain sequencing project: providing services to taxonomists for standard genome sequencing and annotation.</title>
        <authorList>
            <consortium name="The Broad Institute Genomics Platform"/>
            <consortium name="The Broad Institute Genome Sequencing Center for Infectious Disease"/>
            <person name="Wu L."/>
            <person name="Ma J."/>
        </authorList>
    </citation>
    <scope>NUCLEOTIDE SEQUENCE [LARGE SCALE GENOMIC DNA]</scope>
    <source>
        <strain evidence="3">CCTCC AB 2017081</strain>
    </source>
</reference>
<proteinExistence type="predicted"/>
<dbReference type="PANTHER" id="PTHR36448">
    <property type="entry name" value="BLR7373 PROTEIN"/>
    <property type="match status" value="1"/>
</dbReference>
<evidence type="ECO:0000259" key="1">
    <source>
        <dbReference type="Pfam" id="PF07883"/>
    </source>
</evidence>
<accession>A0ABV7Z3A4</accession>
<evidence type="ECO:0000313" key="3">
    <source>
        <dbReference type="Proteomes" id="UP001595803"/>
    </source>
</evidence>
<feature type="domain" description="Cupin type-2" evidence="1">
    <location>
        <begin position="57"/>
        <end position="104"/>
    </location>
</feature>
<dbReference type="CDD" id="cd02219">
    <property type="entry name" value="cupin_YjlB-like"/>
    <property type="match status" value="1"/>
</dbReference>